<dbReference type="Proteomes" id="UP001515943">
    <property type="component" value="Unassembled WGS sequence"/>
</dbReference>
<protein>
    <recommendedName>
        <fullName evidence="1">ESAT-6-like protein</fullName>
    </recommendedName>
</protein>
<proteinExistence type="inferred from homology"/>
<dbReference type="InterPro" id="IPR010310">
    <property type="entry name" value="T7SS_ESAT-6-like"/>
</dbReference>
<dbReference type="RefSeq" id="WP_167978579.1">
    <property type="nucleotide sequence ID" value="NZ_VSRL01000207.1"/>
</dbReference>
<accession>A0ABX1FSC4</accession>
<gene>
    <name evidence="2" type="ORF">FXN61_36285</name>
</gene>
<organism evidence="2 3">
    <name type="scientific">Lentzea indica</name>
    <dbReference type="NCBI Taxonomy" id="2604800"/>
    <lineage>
        <taxon>Bacteria</taxon>
        <taxon>Bacillati</taxon>
        <taxon>Actinomycetota</taxon>
        <taxon>Actinomycetes</taxon>
        <taxon>Pseudonocardiales</taxon>
        <taxon>Pseudonocardiaceae</taxon>
        <taxon>Lentzea</taxon>
    </lineage>
</organism>
<evidence type="ECO:0000313" key="3">
    <source>
        <dbReference type="Proteomes" id="UP001515943"/>
    </source>
</evidence>
<name>A0ABX1FSC4_9PSEU</name>
<evidence type="ECO:0000256" key="1">
    <source>
        <dbReference type="RuleBase" id="RU362001"/>
    </source>
</evidence>
<keyword evidence="3" id="KW-1185">Reference proteome</keyword>
<dbReference type="SUPFAM" id="SSF140453">
    <property type="entry name" value="EsxAB dimer-like"/>
    <property type="match status" value="1"/>
</dbReference>
<evidence type="ECO:0000313" key="2">
    <source>
        <dbReference type="EMBL" id="NKE61930.1"/>
    </source>
</evidence>
<dbReference type="Gene3D" id="1.10.287.1060">
    <property type="entry name" value="ESAT-6-like"/>
    <property type="match status" value="1"/>
</dbReference>
<sequence>MGGYMKVGFAEIANAASSITSGASQVQGQLDDLQQQVTKTLAAWEGATQGAYQEAQAKWTQAATDLQEVLAAIGIAVQQAGEAYQAAEQKNTARW</sequence>
<comment type="caution">
    <text evidence="2">The sequence shown here is derived from an EMBL/GenBank/DDBJ whole genome shotgun (WGS) entry which is preliminary data.</text>
</comment>
<dbReference type="EMBL" id="VSRL01000207">
    <property type="protein sequence ID" value="NKE61930.1"/>
    <property type="molecule type" value="Genomic_DNA"/>
</dbReference>
<dbReference type="InterPro" id="IPR036689">
    <property type="entry name" value="ESAT-6-like_sf"/>
</dbReference>
<dbReference type="Pfam" id="PF06013">
    <property type="entry name" value="WXG100"/>
    <property type="match status" value="1"/>
</dbReference>
<dbReference type="NCBIfam" id="TIGR03930">
    <property type="entry name" value="WXG100_ESAT6"/>
    <property type="match status" value="1"/>
</dbReference>
<reference evidence="2 3" key="1">
    <citation type="submission" date="2019-08" db="EMBL/GenBank/DDBJ databases">
        <title>Lentzea from Indian Himalayas.</title>
        <authorList>
            <person name="Mandal S."/>
            <person name="Mallick Gupta A."/>
            <person name="Maiti P.K."/>
            <person name="Sarkar J."/>
            <person name="Mandal S."/>
        </authorList>
    </citation>
    <scope>NUCLEOTIDE SEQUENCE [LARGE SCALE GENOMIC DNA]</scope>
    <source>
        <strain evidence="2 3">PSKA42</strain>
    </source>
</reference>
<comment type="similarity">
    <text evidence="1">Belongs to the WXG100 family.</text>
</comment>